<evidence type="ECO:0000259" key="9">
    <source>
        <dbReference type="PROSITE" id="PS51379"/>
    </source>
</evidence>
<keyword evidence="5" id="KW-0671">Queuosine biosynthesis</keyword>
<evidence type="ECO:0000256" key="7">
    <source>
        <dbReference type="ARBA" id="ARBA00023004"/>
    </source>
</evidence>
<dbReference type="InterPro" id="IPR017896">
    <property type="entry name" value="4Fe4S_Fe-S-bd"/>
</dbReference>
<gene>
    <name evidence="10" type="ORF">SAMN06264849_11546</name>
</gene>
<dbReference type="InterPro" id="IPR004453">
    <property type="entry name" value="QueG"/>
</dbReference>
<dbReference type="Pfam" id="PF08331">
    <property type="entry name" value="QueG_DUF1730"/>
    <property type="match status" value="1"/>
</dbReference>
<dbReference type="SUPFAM" id="SSF48371">
    <property type="entry name" value="ARM repeat"/>
    <property type="match status" value="1"/>
</dbReference>
<keyword evidence="11" id="KW-1185">Reference proteome</keyword>
<dbReference type="EMBL" id="FXTI01000015">
    <property type="protein sequence ID" value="SMO93098.1"/>
    <property type="molecule type" value="Genomic_DNA"/>
</dbReference>
<evidence type="ECO:0000313" key="10">
    <source>
        <dbReference type="EMBL" id="SMO93098.1"/>
    </source>
</evidence>
<dbReference type="GO" id="GO:0046872">
    <property type="term" value="F:metal ion binding"/>
    <property type="evidence" value="ECO:0007669"/>
    <property type="project" value="UniProtKB-KW"/>
</dbReference>
<dbReference type="PANTHER" id="PTHR30002:SF4">
    <property type="entry name" value="EPOXYQUEUOSINE REDUCTASE"/>
    <property type="match status" value="1"/>
</dbReference>
<reference evidence="10 11" key="1">
    <citation type="submission" date="2017-05" db="EMBL/GenBank/DDBJ databases">
        <authorList>
            <person name="Varghese N."/>
            <person name="Submissions S."/>
        </authorList>
    </citation>
    <scope>NUCLEOTIDE SEQUENCE [LARGE SCALE GENOMIC DNA]</scope>
    <source>
        <strain evidence="10 11">DSM 45474</strain>
    </source>
</reference>
<keyword evidence="1" id="KW-0004">4Fe-4S</keyword>
<evidence type="ECO:0000313" key="11">
    <source>
        <dbReference type="Proteomes" id="UP000315636"/>
    </source>
</evidence>
<sequence>MGPGDIKKTLQEEAKRLNIDKIGFASADPFTELKERLKDHRKAGYESGFEEPDLEKRTDPRKTLPNARSIIAIALAYPTRLENPPDSKPGAYRGVFCRASWGEDYHRVLKRKLEGLKVKLLELVPDAKVEIMVDTGALSDRAVAERAGIGWSGKNTSIITPEFGSWVYLGEMITDVYLPPDQPLTQSCGECTACLDACPTGALVAPGQLNSQACLAYLTQTKGMLAEEYRNKLGGYLYGYETCQAVCPYNRKKNFTQHEEFHPDPDQVKPLLKPLLRMSNREFRQRFGKMAGSWRGKKPIQRNAIIALGRYRDRTAVPDLIHLLENDPRPVIRGTAAWALGRIGGSEAEEALYRVKEKESNEQVMVEIEKALHECGIQETANHRTYREA</sequence>
<dbReference type="PROSITE" id="PS51379">
    <property type="entry name" value="4FE4S_FER_2"/>
    <property type="match status" value="1"/>
</dbReference>
<accession>A0A521FA98</accession>
<keyword evidence="4" id="KW-0479">Metal-binding</keyword>
<feature type="domain" description="4Fe-4S ferredoxin-type" evidence="9">
    <location>
        <begin position="179"/>
        <end position="208"/>
    </location>
</feature>
<dbReference type="PANTHER" id="PTHR30002">
    <property type="entry name" value="EPOXYQUEUOSINE REDUCTASE"/>
    <property type="match status" value="1"/>
</dbReference>
<dbReference type="NCBIfam" id="TIGR00276">
    <property type="entry name" value="tRNA epoxyqueuosine(34) reductase QueG"/>
    <property type="match status" value="1"/>
</dbReference>
<keyword evidence="8" id="KW-0411">Iron-sulfur</keyword>
<dbReference type="InterPro" id="IPR017900">
    <property type="entry name" value="4Fe4S_Fe_S_CS"/>
</dbReference>
<dbReference type="Pfam" id="PF13484">
    <property type="entry name" value="Fer4_16"/>
    <property type="match status" value="1"/>
</dbReference>
<proteinExistence type="predicted"/>
<dbReference type="InterPro" id="IPR016024">
    <property type="entry name" value="ARM-type_fold"/>
</dbReference>
<dbReference type="Pfam" id="PF13646">
    <property type="entry name" value="HEAT_2"/>
    <property type="match status" value="1"/>
</dbReference>
<dbReference type="SUPFAM" id="SSF46548">
    <property type="entry name" value="alpha-helical ferredoxin"/>
    <property type="match status" value="1"/>
</dbReference>
<keyword evidence="2" id="KW-0963">Cytoplasm</keyword>
<dbReference type="GO" id="GO:0051539">
    <property type="term" value="F:4 iron, 4 sulfur cluster binding"/>
    <property type="evidence" value="ECO:0007669"/>
    <property type="project" value="UniProtKB-KW"/>
</dbReference>
<dbReference type="AlphaFoldDB" id="A0A521FA98"/>
<evidence type="ECO:0000256" key="6">
    <source>
        <dbReference type="ARBA" id="ARBA00023002"/>
    </source>
</evidence>
<evidence type="ECO:0000256" key="8">
    <source>
        <dbReference type="ARBA" id="ARBA00023014"/>
    </source>
</evidence>
<evidence type="ECO:0000256" key="1">
    <source>
        <dbReference type="ARBA" id="ARBA00022485"/>
    </source>
</evidence>
<evidence type="ECO:0000256" key="2">
    <source>
        <dbReference type="ARBA" id="ARBA00022490"/>
    </source>
</evidence>
<keyword evidence="3" id="KW-0819">tRNA processing</keyword>
<dbReference type="GO" id="GO:0008616">
    <property type="term" value="P:tRNA queuosine(34) biosynthetic process"/>
    <property type="evidence" value="ECO:0007669"/>
    <property type="project" value="UniProtKB-KW"/>
</dbReference>
<evidence type="ECO:0000256" key="5">
    <source>
        <dbReference type="ARBA" id="ARBA00022785"/>
    </source>
</evidence>
<protein>
    <submittedName>
        <fullName evidence="10">Epoxyqueuosine reductase</fullName>
    </submittedName>
</protein>
<evidence type="ECO:0000256" key="3">
    <source>
        <dbReference type="ARBA" id="ARBA00022694"/>
    </source>
</evidence>
<organism evidence="10 11">
    <name type="scientific">Melghirimyces algeriensis</name>
    <dbReference type="NCBI Taxonomy" id="910412"/>
    <lineage>
        <taxon>Bacteria</taxon>
        <taxon>Bacillati</taxon>
        <taxon>Bacillota</taxon>
        <taxon>Bacilli</taxon>
        <taxon>Bacillales</taxon>
        <taxon>Thermoactinomycetaceae</taxon>
        <taxon>Melghirimyces</taxon>
    </lineage>
</organism>
<dbReference type="PROSITE" id="PS00198">
    <property type="entry name" value="4FE4S_FER_1"/>
    <property type="match status" value="1"/>
</dbReference>
<keyword evidence="6" id="KW-0560">Oxidoreductase</keyword>
<name>A0A521FA98_9BACL</name>
<evidence type="ECO:0000256" key="4">
    <source>
        <dbReference type="ARBA" id="ARBA00022723"/>
    </source>
</evidence>
<dbReference type="Gene3D" id="1.25.10.10">
    <property type="entry name" value="Leucine-rich Repeat Variant"/>
    <property type="match status" value="1"/>
</dbReference>
<dbReference type="InterPro" id="IPR011989">
    <property type="entry name" value="ARM-like"/>
</dbReference>
<dbReference type="SMART" id="SM00567">
    <property type="entry name" value="EZ_HEAT"/>
    <property type="match status" value="2"/>
</dbReference>
<dbReference type="Proteomes" id="UP000315636">
    <property type="component" value="Unassembled WGS sequence"/>
</dbReference>
<dbReference type="InterPro" id="IPR013542">
    <property type="entry name" value="QueG_DUF1730"/>
</dbReference>
<dbReference type="InterPro" id="IPR004155">
    <property type="entry name" value="PBS_lyase_HEAT"/>
</dbReference>
<dbReference type="GO" id="GO:0052693">
    <property type="term" value="F:epoxyqueuosine reductase activity"/>
    <property type="evidence" value="ECO:0007669"/>
    <property type="project" value="TreeGrafter"/>
</dbReference>
<keyword evidence="7" id="KW-0408">Iron</keyword>